<organism evidence="8 9">
    <name type="scientific">Zingiber officinale</name>
    <name type="common">Ginger</name>
    <name type="synonym">Amomum zingiber</name>
    <dbReference type="NCBI Taxonomy" id="94328"/>
    <lineage>
        <taxon>Eukaryota</taxon>
        <taxon>Viridiplantae</taxon>
        <taxon>Streptophyta</taxon>
        <taxon>Embryophyta</taxon>
        <taxon>Tracheophyta</taxon>
        <taxon>Spermatophyta</taxon>
        <taxon>Magnoliopsida</taxon>
        <taxon>Liliopsida</taxon>
        <taxon>Zingiberales</taxon>
        <taxon>Zingiberaceae</taxon>
        <taxon>Zingiber</taxon>
    </lineage>
</organism>
<reference evidence="8 9" key="1">
    <citation type="submission" date="2020-08" db="EMBL/GenBank/DDBJ databases">
        <title>Plant Genome Project.</title>
        <authorList>
            <person name="Zhang R.-G."/>
        </authorList>
    </citation>
    <scope>NUCLEOTIDE SEQUENCE [LARGE SCALE GENOMIC DNA]</scope>
    <source>
        <tissue evidence="8">Rhizome</tissue>
    </source>
</reference>
<comment type="subcellular location">
    <subcellularLocation>
        <location evidence="1">Nucleus</location>
    </subcellularLocation>
</comment>
<evidence type="ECO:0000256" key="4">
    <source>
        <dbReference type="ARBA" id="ARBA00023163"/>
    </source>
</evidence>
<dbReference type="FunFam" id="2.20.25.80:FF:000003">
    <property type="entry name" value="WRKY transcription factor 57"/>
    <property type="match status" value="1"/>
</dbReference>
<name>A0A8J5HQ23_ZINOF</name>
<evidence type="ECO:0000256" key="1">
    <source>
        <dbReference type="ARBA" id="ARBA00004123"/>
    </source>
</evidence>
<evidence type="ECO:0000256" key="5">
    <source>
        <dbReference type="ARBA" id="ARBA00023242"/>
    </source>
</evidence>
<sequence length="194" mass="21991">MASSASSEMDPPEEMPFKVDDFLALEEDPDPPTQHRPAAQHYGRPLQDQKHCHDIKNKKRASNYSKALLFFERCIDKYSRFAMYSCSNKNAGSSSALTKSGGAAKVGFITRSDLEMLDDGYRWRKYGKKKVKSSPNPRNYYRCSDCGCNVKKRVERHQEDSSLVITTYEGVHNHLAPLPAAAKHQAIHLPNSRR</sequence>
<proteinExistence type="predicted"/>
<dbReference type="AlphaFoldDB" id="A0A8J5HQ23"/>
<evidence type="ECO:0000256" key="3">
    <source>
        <dbReference type="ARBA" id="ARBA00023125"/>
    </source>
</evidence>
<dbReference type="GO" id="GO:0005634">
    <property type="term" value="C:nucleus"/>
    <property type="evidence" value="ECO:0007669"/>
    <property type="project" value="UniProtKB-SubCell"/>
</dbReference>
<keyword evidence="3" id="KW-0238">DNA-binding</keyword>
<dbReference type="PANTHER" id="PTHR31221">
    <property type="entry name" value="WRKY TRANSCRIPTION FACTOR PROTEIN 1-RELATED"/>
    <property type="match status" value="1"/>
</dbReference>
<feature type="region of interest" description="Disordered" evidence="6">
    <location>
        <begin position="1"/>
        <end position="53"/>
    </location>
</feature>
<accession>A0A8J5HQ23</accession>
<evidence type="ECO:0000313" key="8">
    <source>
        <dbReference type="EMBL" id="KAG6530753.1"/>
    </source>
</evidence>
<keyword evidence="2" id="KW-0805">Transcription regulation</keyword>
<dbReference type="EMBL" id="JACMSC010000002">
    <property type="protein sequence ID" value="KAG6530753.1"/>
    <property type="molecule type" value="Genomic_DNA"/>
</dbReference>
<dbReference type="Proteomes" id="UP000734854">
    <property type="component" value="Unassembled WGS sequence"/>
</dbReference>
<keyword evidence="5" id="KW-0539">Nucleus</keyword>
<comment type="caution">
    <text evidence="8">The sequence shown here is derived from an EMBL/GenBank/DDBJ whole genome shotgun (WGS) entry which is preliminary data.</text>
</comment>
<evidence type="ECO:0000256" key="6">
    <source>
        <dbReference type="SAM" id="MobiDB-lite"/>
    </source>
</evidence>
<dbReference type="PANTHER" id="PTHR31221:SF283">
    <property type="entry name" value="WRKY DOMAIN-CONTAINING PROTEIN"/>
    <property type="match status" value="1"/>
</dbReference>
<gene>
    <name evidence="8" type="ORF">ZIOFF_004511</name>
</gene>
<dbReference type="Pfam" id="PF03106">
    <property type="entry name" value="WRKY"/>
    <property type="match status" value="1"/>
</dbReference>
<dbReference type="GO" id="GO:0043565">
    <property type="term" value="F:sequence-specific DNA binding"/>
    <property type="evidence" value="ECO:0007669"/>
    <property type="project" value="InterPro"/>
</dbReference>
<dbReference type="InterPro" id="IPR003657">
    <property type="entry name" value="WRKY_dom"/>
</dbReference>
<dbReference type="GO" id="GO:0003700">
    <property type="term" value="F:DNA-binding transcription factor activity"/>
    <property type="evidence" value="ECO:0007669"/>
    <property type="project" value="InterPro"/>
</dbReference>
<evidence type="ECO:0000256" key="2">
    <source>
        <dbReference type="ARBA" id="ARBA00023015"/>
    </source>
</evidence>
<dbReference type="SUPFAM" id="SSF118290">
    <property type="entry name" value="WRKY DNA-binding domain"/>
    <property type="match status" value="1"/>
</dbReference>
<dbReference type="InterPro" id="IPR044810">
    <property type="entry name" value="WRKY_plant"/>
</dbReference>
<evidence type="ECO:0000313" key="9">
    <source>
        <dbReference type="Proteomes" id="UP000734854"/>
    </source>
</evidence>
<dbReference type="SMART" id="SM00774">
    <property type="entry name" value="WRKY"/>
    <property type="match status" value="1"/>
</dbReference>
<keyword evidence="9" id="KW-1185">Reference proteome</keyword>
<evidence type="ECO:0000259" key="7">
    <source>
        <dbReference type="PROSITE" id="PS50811"/>
    </source>
</evidence>
<feature type="domain" description="WRKY" evidence="7">
    <location>
        <begin position="112"/>
        <end position="177"/>
    </location>
</feature>
<dbReference type="PROSITE" id="PS50811">
    <property type="entry name" value="WRKY"/>
    <property type="match status" value="1"/>
</dbReference>
<dbReference type="Gene3D" id="2.20.25.80">
    <property type="entry name" value="WRKY domain"/>
    <property type="match status" value="1"/>
</dbReference>
<protein>
    <recommendedName>
        <fullName evidence="7">WRKY domain-containing protein</fullName>
    </recommendedName>
</protein>
<keyword evidence="4" id="KW-0804">Transcription</keyword>
<dbReference type="InterPro" id="IPR036576">
    <property type="entry name" value="WRKY_dom_sf"/>
</dbReference>